<keyword evidence="2" id="KW-1185">Reference proteome</keyword>
<protein>
    <submittedName>
        <fullName evidence="1">Uncharacterized protein</fullName>
    </submittedName>
</protein>
<dbReference type="EMBL" id="BFAD01000006">
    <property type="protein sequence ID" value="GBE84595.1"/>
    <property type="molecule type" value="Genomic_DNA"/>
</dbReference>
<organism evidence="1 2">
    <name type="scientific">Sparassis crispa</name>
    <dbReference type="NCBI Taxonomy" id="139825"/>
    <lineage>
        <taxon>Eukaryota</taxon>
        <taxon>Fungi</taxon>
        <taxon>Dikarya</taxon>
        <taxon>Basidiomycota</taxon>
        <taxon>Agaricomycotina</taxon>
        <taxon>Agaricomycetes</taxon>
        <taxon>Polyporales</taxon>
        <taxon>Sparassidaceae</taxon>
        <taxon>Sparassis</taxon>
    </lineage>
</organism>
<dbReference type="AlphaFoldDB" id="A0A401GQW0"/>
<evidence type="ECO:0000313" key="1">
    <source>
        <dbReference type="EMBL" id="GBE84595.1"/>
    </source>
</evidence>
<sequence length="134" mass="14278">MSEAEVQVPADVFAEAAGDAELAAFVKEVQTAAVDSNKPYALRVMSNGKFLQWTVGPYRGVANAAFKRGAGNFRGHGTNGESAAKTGRFTLVLAPRTVHLVLTDDKGELVFDFTAGGLEKGLDGSYEGRWSYFG</sequence>
<dbReference type="OrthoDB" id="3320792at2759"/>
<reference evidence="1 2" key="1">
    <citation type="journal article" date="2018" name="Sci. Rep.">
        <title>Genome sequence of the cauliflower mushroom Sparassis crispa (Hanabiratake) and its association with beneficial usage.</title>
        <authorList>
            <person name="Kiyama R."/>
            <person name="Furutani Y."/>
            <person name="Kawaguchi K."/>
            <person name="Nakanishi T."/>
        </authorList>
    </citation>
    <scope>NUCLEOTIDE SEQUENCE [LARGE SCALE GENOMIC DNA]</scope>
</reference>
<evidence type="ECO:0000313" key="2">
    <source>
        <dbReference type="Proteomes" id="UP000287166"/>
    </source>
</evidence>
<proteinExistence type="predicted"/>
<name>A0A401GQW0_9APHY</name>
<accession>A0A401GQW0</accession>
<dbReference type="GeneID" id="38781512"/>
<comment type="caution">
    <text evidence="1">The sequence shown here is derived from an EMBL/GenBank/DDBJ whole genome shotgun (WGS) entry which is preliminary data.</text>
</comment>
<dbReference type="RefSeq" id="XP_027615508.1">
    <property type="nucleotide sequence ID" value="XM_027759707.1"/>
</dbReference>
<dbReference type="InParanoid" id="A0A401GQW0"/>
<gene>
    <name evidence="1" type="ORF">SCP_0605740</name>
</gene>
<dbReference type="Proteomes" id="UP000287166">
    <property type="component" value="Unassembled WGS sequence"/>
</dbReference>